<evidence type="ECO:0000256" key="2">
    <source>
        <dbReference type="SAM" id="Phobius"/>
    </source>
</evidence>
<accession>A0ABW0ZAN7</accession>
<evidence type="ECO:0000256" key="1">
    <source>
        <dbReference type="SAM" id="MobiDB-lite"/>
    </source>
</evidence>
<organism evidence="3 4">
    <name type="scientific">Streptomyces gamaensis</name>
    <dbReference type="NCBI Taxonomy" id="1763542"/>
    <lineage>
        <taxon>Bacteria</taxon>
        <taxon>Bacillati</taxon>
        <taxon>Actinomycetota</taxon>
        <taxon>Actinomycetes</taxon>
        <taxon>Kitasatosporales</taxon>
        <taxon>Streptomycetaceae</taxon>
        <taxon>Streptomyces</taxon>
    </lineage>
</organism>
<dbReference type="EMBL" id="JBHSPB010000037">
    <property type="protein sequence ID" value="MFC5724868.1"/>
    <property type="molecule type" value="Genomic_DNA"/>
</dbReference>
<evidence type="ECO:0000313" key="3">
    <source>
        <dbReference type="EMBL" id="MFC5724868.1"/>
    </source>
</evidence>
<keyword evidence="2" id="KW-1133">Transmembrane helix</keyword>
<keyword evidence="2" id="KW-0812">Transmembrane</keyword>
<proteinExistence type="predicted"/>
<comment type="caution">
    <text evidence="3">The sequence shown here is derived from an EMBL/GenBank/DDBJ whole genome shotgun (WGS) entry which is preliminary data.</text>
</comment>
<dbReference type="RefSeq" id="WP_390321447.1">
    <property type="nucleotide sequence ID" value="NZ_JBHSPB010000037.1"/>
</dbReference>
<feature type="transmembrane region" description="Helical" evidence="2">
    <location>
        <begin position="79"/>
        <end position="99"/>
    </location>
</feature>
<feature type="transmembrane region" description="Helical" evidence="2">
    <location>
        <begin position="36"/>
        <end position="59"/>
    </location>
</feature>
<keyword evidence="2" id="KW-0472">Membrane</keyword>
<sequence>MAPHPTPLTYLADGDPLTPKTPKTLPGNLGTSTDTLIGWSLTGALIACLLGFIAGCALIGVGHNTERPDMAARGKRSVLWSLVAAAGIGAVFGLVKAFFNLGQ</sequence>
<evidence type="ECO:0000313" key="4">
    <source>
        <dbReference type="Proteomes" id="UP001596083"/>
    </source>
</evidence>
<evidence type="ECO:0008006" key="5">
    <source>
        <dbReference type="Google" id="ProtNLM"/>
    </source>
</evidence>
<feature type="region of interest" description="Disordered" evidence="1">
    <location>
        <begin position="1"/>
        <end position="25"/>
    </location>
</feature>
<protein>
    <recommendedName>
        <fullName evidence="5">Integral membrane protein</fullName>
    </recommendedName>
</protein>
<feature type="compositionally biased region" description="Low complexity" evidence="1">
    <location>
        <begin position="16"/>
        <end position="25"/>
    </location>
</feature>
<dbReference type="Proteomes" id="UP001596083">
    <property type="component" value="Unassembled WGS sequence"/>
</dbReference>
<keyword evidence="4" id="KW-1185">Reference proteome</keyword>
<name>A0ABW0ZAN7_9ACTN</name>
<gene>
    <name evidence="3" type="ORF">ACFP1Z_32445</name>
</gene>
<reference evidence="4" key="1">
    <citation type="journal article" date="2019" name="Int. J. Syst. Evol. Microbiol.">
        <title>The Global Catalogue of Microorganisms (GCM) 10K type strain sequencing project: providing services to taxonomists for standard genome sequencing and annotation.</title>
        <authorList>
            <consortium name="The Broad Institute Genomics Platform"/>
            <consortium name="The Broad Institute Genome Sequencing Center for Infectious Disease"/>
            <person name="Wu L."/>
            <person name="Ma J."/>
        </authorList>
    </citation>
    <scope>NUCLEOTIDE SEQUENCE [LARGE SCALE GENOMIC DNA]</scope>
    <source>
        <strain evidence="4">CGMCC 4.7304</strain>
    </source>
</reference>